<dbReference type="Proteomes" id="UP000290189">
    <property type="component" value="Unassembled WGS sequence"/>
</dbReference>
<dbReference type="CDD" id="cd00519">
    <property type="entry name" value="Lipase_3"/>
    <property type="match status" value="1"/>
</dbReference>
<feature type="domain" description="Fungal lipase-type" evidence="1">
    <location>
        <begin position="146"/>
        <end position="224"/>
    </location>
</feature>
<sequence>MSERPGAPAAVVTHAARSSPTRVDAALDHYRIGRALLAMPVATRKRRRRPDRRPQLVATLPSASLLSQCIESCAGGAPLDHLVRSVKSGAGAQVSVLEWQPHLIIALQVDSRVAIGDATSTVVWDGELVPEFAQRLWESVHDDCGIASVVARWRKRNPAGDVVVTGHGYASCLAVLHARYLAEQGASVRTVLFGSPPVWEPSFAEAFTRRLPNTHRVVYERDALALSGPEGDRVHVGTLLHFRKSGRVCDDVWKIERTPMADHGDVELYRSSVRSWNGVIDNVRKRRRAVNAFQKLMADEPERDLLVDLAEISCLIYEAGDVVATRAGDLPSSQPFTMLDFMTSEEDAEVGVFRYGKDDLVIAYRGSSSVKDMYIDLATAPVPFDEVFEEDDEARVHQGFLTQFRSVRDRVDAVVQRHLETIRRVIVCGHSLGAANAILCALHLQDRFALGDRLIQVGYGCSRVGNDRFRRVYRAMVKNSYLIINDNDLVSGTLLKSEFRHVGRILHIRSGTNHLYDSVPDAWLPYSVSDHSIVRYIERLRQWSGRVLPSKATEAIIDDDTAEPYTPFEILSSFAD</sequence>
<reference evidence="2 3" key="1">
    <citation type="submission" date="2018-03" db="EMBL/GenBank/DDBJ databases">
        <authorList>
            <person name="Fogelqvist J."/>
        </authorList>
    </citation>
    <scope>NUCLEOTIDE SEQUENCE [LARGE SCALE GENOMIC DNA]</scope>
</reference>
<dbReference type="InterPro" id="IPR051218">
    <property type="entry name" value="Sec_MonoDiacylglyc_Lipase"/>
</dbReference>
<name>A0A3P3YLL8_PLABS</name>
<dbReference type="InterPro" id="IPR002921">
    <property type="entry name" value="Fungal_lipase-type"/>
</dbReference>
<keyword evidence="2" id="KW-0496">Mitochondrion</keyword>
<dbReference type="InterPro" id="IPR029058">
    <property type="entry name" value="AB_hydrolase_fold"/>
</dbReference>
<dbReference type="GO" id="GO:0006629">
    <property type="term" value="P:lipid metabolic process"/>
    <property type="evidence" value="ECO:0007669"/>
    <property type="project" value="InterPro"/>
</dbReference>
<feature type="domain" description="Fungal lipase-type" evidence="1">
    <location>
        <begin position="361"/>
        <end position="491"/>
    </location>
</feature>
<evidence type="ECO:0000313" key="2">
    <source>
        <dbReference type="EMBL" id="SPR01085.1"/>
    </source>
</evidence>
<dbReference type="PANTHER" id="PTHR45856:SF24">
    <property type="entry name" value="FUNGAL LIPASE-LIKE DOMAIN-CONTAINING PROTEIN"/>
    <property type="match status" value="1"/>
</dbReference>
<organism evidence="2 3">
    <name type="scientific">Plasmodiophora brassicae</name>
    <name type="common">Clubroot disease agent</name>
    <dbReference type="NCBI Taxonomy" id="37360"/>
    <lineage>
        <taxon>Eukaryota</taxon>
        <taxon>Sar</taxon>
        <taxon>Rhizaria</taxon>
        <taxon>Endomyxa</taxon>
        <taxon>Phytomyxea</taxon>
        <taxon>Plasmodiophorida</taxon>
        <taxon>Plasmodiophoridae</taxon>
        <taxon>Plasmodiophora</taxon>
    </lineage>
</organism>
<gene>
    <name evidence="2" type="ORF">PLBR_LOCUS8300</name>
</gene>
<dbReference type="SUPFAM" id="SSF53474">
    <property type="entry name" value="alpha/beta-Hydrolases"/>
    <property type="match status" value="2"/>
</dbReference>
<protein>
    <recommendedName>
        <fullName evidence="1">Fungal lipase-type domain-containing protein</fullName>
    </recommendedName>
</protein>
<dbReference type="Gene3D" id="3.40.50.1820">
    <property type="entry name" value="alpha/beta hydrolase"/>
    <property type="match status" value="2"/>
</dbReference>
<dbReference type="Pfam" id="PF01764">
    <property type="entry name" value="Lipase_3"/>
    <property type="match status" value="2"/>
</dbReference>
<evidence type="ECO:0000259" key="1">
    <source>
        <dbReference type="Pfam" id="PF01764"/>
    </source>
</evidence>
<evidence type="ECO:0000313" key="3">
    <source>
        <dbReference type="Proteomes" id="UP000290189"/>
    </source>
</evidence>
<dbReference type="AlphaFoldDB" id="A0A3P3YLL8"/>
<proteinExistence type="predicted"/>
<geneLocation type="mitochondrion" evidence="2"/>
<dbReference type="PANTHER" id="PTHR45856">
    <property type="entry name" value="ALPHA/BETA-HYDROLASES SUPERFAMILY PROTEIN"/>
    <property type="match status" value="1"/>
</dbReference>
<dbReference type="EMBL" id="OVEO01000016">
    <property type="protein sequence ID" value="SPR01085.1"/>
    <property type="molecule type" value="Genomic_DNA"/>
</dbReference>
<accession>A0A3P3YLL8</accession>